<dbReference type="EMBL" id="JBHSBA010000015">
    <property type="protein sequence ID" value="MFC4128120.1"/>
    <property type="molecule type" value="Genomic_DNA"/>
</dbReference>
<protein>
    <submittedName>
        <fullName evidence="2">Nucleotide exchange factor GrpE</fullName>
    </submittedName>
</protein>
<name>A0ABV8LCZ7_9NOCA</name>
<evidence type="ECO:0000256" key="1">
    <source>
        <dbReference type="ARBA" id="ARBA00023186"/>
    </source>
</evidence>
<dbReference type="SUPFAM" id="SSF51064">
    <property type="entry name" value="Head domain of nucleotide exchange factor GrpE"/>
    <property type="match status" value="1"/>
</dbReference>
<comment type="caution">
    <text evidence="2">The sequence shown here is derived from an EMBL/GenBank/DDBJ whole genome shotgun (WGS) entry which is preliminary data.</text>
</comment>
<dbReference type="Proteomes" id="UP001595767">
    <property type="component" value="Unassembled WGS sequence"/>
</dbReference>
<dbReference type="InterPro" id="IPR000740">
    <property type="entry name" value="GrpE"/>
</dbReference>
<organism evidence="2 3">
    <name type="scientific">Nocardia rhizosphaerae</name>
    <dbReference type="NCBI Taxonomy" id="1691571"/>
    <lineage>
        <taxon>Bacteria</taxon>
        <taxon>Bacillati</taxon>
        <taxon>Actinomycetota</taxon>
        <taxon>Actinomycetes</taxon>
        <taxon>Mycobacteriales</taxon>
        <taxon>Nocardiaceae</taxon>
        <taxon>Nocardia</taxon>
    </lineage>
</organism>
<dbReference type="Gene3D" id="2.30.22.10">
    <property type="entry name" value="Head domain of nucleotide exchange factor GrpE"/>
    <property type="match status" value="1"/>
</dbReference>
<proteinExistence type="predicted"/>
<evidence type="ECO:0000313" key="2">
    <source>
        <dbReference type="EMBL" id="MFC4128120.1"/>
    </source>
</evidence>
<reference evidence="3" key="1">
    <citation type="journal article" date="2019" name="Int. J. Syst. Evol. Microbiol.">
        <title>The Global Catalogue of Microorganisms (GCM) 10K type strain sequencing project: providing services to taxonomists for standard genome sequencing and annotation.</title>
        <authorList>
            <consortium name="The Broad Institute Genomics Platform"/>
            <consortium name="The Broad Institute Genome Sequencing Center for Infectious Disease"/>
            <person name="Wu L."/>
            <person name="Ma J."/>
        </authorList>
    </citation>
    <scope>NUCLEOTIDE SEQUENCE [LARGE SCALE GENOMIC DNA]</scope>
    <source>
        <strain evidence="3">CGMCC 4.7204</strain>
    </source>
</reference>
<keyword evidence="3" id="KW-1185">Reference proteome</keyword>
<dbReference type="Pfam" id="PF01025">
    <property type="entry name" value="GrpE"/>
    <property type="match status" value="1"/>
</dbReference>
<evidence type="ECO:0000313" key="3">
    <source>
        <dbReference type="Proteomes" id="UP001595767"/>
    </source>
</evidence>
<gene>
    <name evidence="2" type="primary">grpE</name>
    <name evidence="2" type="ORF">ACFOW8_24660</name>
</gene>
<keyword evidence="1" id="KW-0143">Chaperone</keyword>
<accession>A0ABV8LCZ7</accession>
<dbReference type="RefSeq" id="WP_378553849.1">
    <property type="nucleotide sequence ID" value="NZ_JBHSBA010000015.1"/>
</dbReference>
<sequence length="165" mass="18107">MNPDSAAPIHTHLDEISTQLAGLTDLFTRRLLDDRGYRQLVASLQQRVAVAESGLATEYLLPIALRLARVIDRAELSEPEPDSPLASLVEELEVILDDCGVRPIGRPGESVDPAVHEVRSVRGEPGPTLRVATLLQRGYTWRGTVVRPAWVDAIYADTDHGIANR</sequence>
<dbReference type="InterPro" id="IPR009012">
    <property type="entry name" value="GrpE_head"/>
</dbReference>